<evidence type="ECO:0000313" key="2">
    <source>
        <dbReference type="EMBL" id="KAK6778626.1"/>
    </source>
</evidence>
<feature type="transmembrane region" description="Helical" evidence="1">
    <location>
        <begin position="132"/>
        <end position="154"/>
    </location>
</feature>
<dbReference type="Pfam" id="PF16983">
    <property type="entry name" value="MFS_MOT1"/>
    <property type="match status" value="2"/>
</dbReference>
<feature type="transmembrane region" description="Helical" evidence="1">
    <location>
        <begin position="65"/>
        <end position="85"/>
    </location>
</feature>
<sequence>MASTLEENNPHSQAPKPNFMVKLKENLIFKSKWAELNGAMGDLGTYIPIVLALTLASHLNLGTTLIFTGVYNFVTGAIYGVPMPVQPMKSIAAVAISNPEFGIPEVMAAGICTAGILFILGVTGLMQIVYRLIPISVVRGIQLAQGLSFAMTAVKYIRNVQDFAKSKSGGQRDWVGLDGLLLALICAVFIVIVNGAGDDGDRVDNQESETRTGQKVQKIIFSLPSAFLIFLLGVVLAIIRGPNAIKGFKFGPSRIEVMSISKHAWKQGFIKGTIPQLPLSVLNSVIAVCKLSTDLFPEREVTATSVSMTVGLMNLIGCWFGAMPCCHGAGGLAGQYKFGGRSGGCVALLGVAKLVLGLVLGSSMVKVLTQFPVGVLGVLLLFAGIELAMCARDMNTKDEAFVVLVCTSVSLVGSSAALGFLCGIVVHLLLKMRNMGSNGQSCSDVLWFHRNP</sequence>
<comment type="caution">
    <text evidence="2">The sequence shown here is derived from an EMBL/GenBank/DDBJ whole genome shotgun (WGS) entry which is preliminary data.</text>
</comment>
<evidence type="ECO:0000256" key="1">
    <source>
        <dbReference type="SAM" id="Phobius"/>
    </source>
</evidence>
<organism evidence="2 3">
    <name type="scientific">Solanum bulbocastanum</name>
    <name type="common">Wild potato</name>
    <dbReference type="NCBI Taxonomy" id="147425"/>
    <lineage>
        <taxon>Eukaryota</taxon>
        <taxon>Viridiplantae</taxon>
        <taxon>Streptophyta</taxon>
        <taxon>Embryophyta</taxon>
        <taxon>Tracheophyta</taxon>
        <taxon>Spermatophyta</taxon>
        <taxon>Magnoliopsida</taxon>
        <taxon>eudicotyledons</taxon>
        <taxon>Gunneridae</taxon>
        <taxon>Pentapetalae</taxon>
        <taxon>asterids</taxon>
        <taxon>lamiids</taxon>
        <taxon>Solanales</taxon>
        <taxon>Solanaceae</taxon>
        <taxon>Solanoideae</taxon>
        <taxon>Solaneae</taxon>
        <taxon>Solanum</taxon>
    </lineage>
</organism>
<keyword evidence="1" id="KW-0472">Membrane</keyword>
<feature type="transmembrane region" description="Helical" evidence="1">
    <location>
        <begin position="371"/>
        <end position="389"/>
    </location>
</feature>
<name>A0AAN8T7J0_SOLBU</name>
<feature type="transmembrane region" description="Helical" evidence="1">
    <location>
        <begin position="106"/>
        <end position="126"/>
    </location>
</feature>
<gene>
    <name evidence="2" type="ORF">RDI58_025344</name>
</gene>
<keyword evidence="3" id="KW-1185">Reference proteome</keyword>
<dbReference type="AlphaFoldDB" id="A0AAN8T7J0"/>
<keyword evidence="1" id="KW-1133">Transmembrane helix</keyword>
<proteinExistence type="predicted"/>
<accession>A0AAN8T7J0</accession>
<protein>
    <recommendedName>
        <fullName evidence="4">Sulfate transporter</fullName>
    </recommendedName>
</protein>
<dbReference type="GO" id="GO:0015098">
    <property type="term" value="F:molybdate ion transmembrane transporter activity"/>
    <property type="evidence" value="ECO:0007669"/>
    <property type="project" value="InterPro"/>
</dbReference>
<feature type="transmembrane region" description="Helical" evidence="1">
    <location>
        <begin position="175"/>
        <end position="196"/>
    </location>
</feature>
<reference evidence="2 3" key="1">
    <citation type="submission" date="2024-02" db="EMBL/GenBank/DDBJ databases">
        <title>de novo genome assembly of Solanum bulbocastanum strain 11H21.</title>
        <authorList>
            <person name="Hosaka A.J."/>
        </authorList>
    </citation>
    <scope>NUCLEOTIDE SEQUENCE [LARGE SCALE GENOMIC DNA]</scope>
    <source>
        <tissue evidence="2">Young leaves</tissue>
    </source>
</reference>
<dbReference type="InterPro" id="IPR031563">
    <property type="entry name" value="MOT1/MOT2"/>
</dbReference>
<dbReference type="PANTHER" id="PTHR31970:SF0">
    <property type="entry name" value="MOLYBDATE TRANSPORTER 1"/>
    <property type="match status" value="1"/>
</dbReference>
<keyword evidence="1" id="KW-0812">Transmembrane</keyword>
<dbReference type="PANTHER" id="PTHR31970">
    <property type="match status" value="1"/>
</dbReference>
<dbReference type="Proteomes" id="UP001371456">
    <property type="component" value="Unassembled WGS sequence"/>
</dbReference>
<evidence type="ECO:0008006" key="4">
    <source>
        <dbReference type="Google" id="ProtNLM"/>
    </source>
</evidence>
<evidence type="ECO:0000313" key="3">
    <source>
        <dbReference type="Proteomes" id="UP001371456"/>
    </source>
</evidence>
<feature type="transmembrane region" description="Helical" evidence="1">
    <location>
        <begin position="401"/>
        <end position="430"/>
    </location>
</feature>
<feature type="transmembrane region" description="Helical" evidence="1">
    <location>
        <begin position="345"/>
        <end position="365"/>
    </location>
</feature>
<dbReference type="EMBL" id="JBANQN010000010">
    <property type="protein sequence ID" value="KAK6778626.1"/>
    <property type="molecule type" value="Genomic_DNA"/>
</dbReference>
<feature type="transmembrane region" description="Helical" evidence="1">
    <location>
        <begin position="39"/>
        <end position="59"/>
    </location>
</feature>
<feature type="transmembrane region" description="Helical" evidence="1">
    <location>
        <begin position="216"/>
        <end position="239"/>
    </location>
</feature>